<reference evidence="1 2" key="1">
    <citation type="submission" date="2019-03" db="EMBL/GenBank/DDBJ databases">
        <title>Dyadobacter AR-3-6 sp. nov., isolated from arctic soil.</title>
        <authorList>
            <person name="Chaudhary D.K."/>
        </authorList>
    </citation>
    <scope>NUCLEOTIDE SEQUENCE [LARGE SCALE GENOMIC DNA]</scope>
    <source>
        <strain evidence="1 2">AR-3-6</strain>
    </source>
</reference>
<keyword evidence="2" id="KW-1185">Reference proteome</keyword>
<gene>
    <name evidence="1" type="ORF">E0F88_29730</name>
</gene>
<evidence type="ECO:0000313" key="1">
    <source>
        <dbReference type="EMBL" id="TDE09773.1"/>
    </source>
</evidence>
<comment type="caution">
    <text evidence="1">The sequence shown here is derived from an EMBL/GenBank/DDBJ whole genome shotgun (WGS) entry which is preliminary data.</text>
</comment>
<organism evidence="1 2">
    <name type="scientific">Dyadobacter psychrotolerans</name>
    <dbReference type="NCBI Taxonomy" id="2541721"/>
    <lineage>
        <taxon>Bacteria</taxon>
        <taxon>Pseudomonadati</taxon>
        <taxon>Bacteroidota</taxon>
        <taxon>Cytophagia</taxon>
        <taxon>Cytophagales</taxon>
        <taxon>Spirosomataceae</taxon>
        <taxon>Dyadobacter</taxon>
    </lineage>
</organism>
<name>A0A4R5DH32_9BACT</name>
<sequence length="73" mass="8332">MENQIEPIVINEEVMIPIYLSNGNFEANEEVVPVILQAAAYFGLSSVEDLRKVTEQDFFEVFTPLINDHYGLK</sequence>
<proteinExistence type="predicted"/>
<dbReference type="AlphaFoldDB" id="A0A4R5DH32"/>
<dbReference type="Proteomes" id="UP000294850">
    <property type="component" value="Unassembled WGS sequence"/>
</dbReference>
<accession>A0A4R5DH32</accession>
<evidence type="ECO:0000313" key="2">
    <source>
        <dbReference type="Proteomes" id="UP000294850"/>
    </source>
</evidence>
<dbReference type="EMBL" id="SMFL01000018">
    <property type="protein sequence ID" value="TDE09773.1"/>
    <property type="molecule type" value="Genomic_DNA"/>
</dbReference>
<dbReference type="RefSeq" id="WP_131961977.1">
    <property type="nucleotide sequence ID" value="NZ_SMFL01000018.1"/>
</dbReference>
<protein>
    <submittedName>
        <fullName evidence="1">Uncharacterized protein</fullName>
    </submittedName>
</protein>